<comment type="caution">
    <text evidence="1">The sequence shown here is derived from an EMBL/GenBank/DDBJ whole genome shotgun (WGS) entry which is preliminary data.</text>
</comment>
<name>A0A846YHN0_9NOCA</name>
<organism evidence="1 2">
    <name type="scientific">Nocardia flavorosea</name>
    <dbReference type="NCBI Taxonomy" id="53429"/>
    <lineage>
        <taxon>Bacteria</taxon>
        <taxon>Bacillati</taxon>
        <taxon>Actinomycetota</taxon>
        <taxon>Actinomycetes</taxon>
        <taxon>Mycobacteriales</taxon>
        <taxon>Nocardiaceae</taxon>
        <taxon>Nocardia</taxon>
    </lineage>
</organism>
<protein>
    <submittedName>
        <fullName evidence="1">Uncharacterized protein</fullName>
    </submittedName>
</protein>
<dbReference type="RefSeq" id="WP_157117038.1">
    <property type="nucleotide sequence ID" value="NZ_JAAXOT010000010.1"/>
</dbReference>
<dbReference type="EMBL" id="JAAXOT010000010">
    <property type="protein sequence ID" value="NKY58547.1"/>
    <property type="molecule type" value="Genomic_DNA"/>
</dbReference>
<gene>
    <name evidence="1" type="ORF">HGA15_20855</name>
</gene>
<sequence>MTAGDNVFAATVHNKNWDLDQSKKLIGCLDDWLAATEGKRRIIIVEGRVPPVQADAGMAIDHDLLRRTFATDRGECAAIALKGKAAGIDPISGEENEARQFAELLRNNRPEHVLGYYVLRQMPQALAAQEKSGIDMAAYLNETIDRFAPHMPEGIDARQAFTDLMVREYGRTDFTGEFHKKDERWLMQETNDPVVLGARDSPVQNVSFECNQRRDTYYAELFQQKVDEGYAVFGQFGEIHYPDVKPYIPALENGSVVQIHP</sequence>
<evidence type="ECO:0000313" key="1">
    <source>
        <dbReference type="EMBL" id="NKY58547.1"/>
    </source>
</evidence>
<dbReference type="Proteomes" id="UP000570678">
    <property type="component" value="Unassembled WGS sequence"/>
</dbReference>
<evidence type="ECO:0000313" key="2">
    <source>
        <dbReference type="Proteomes" id="UP000570678"/>
    </source>
</evidence>
<proteinExistence type="predicted"/>
<keyword evidence="2" id="KW-1185">Reference proteome</keyword>
<accession>A0A846YHN0</accession>
<dbReference type="AlphaFoldDB" id="A0A846YHN0"/>
<reference evidence="1 2" key="1">
    <citation type="submission" date="2020-04" db="EMBL/GenBank/DDBJ databases">
        <title>MicrobeNet Type strains.</title>
        <authorList>
            <person name="Nicholson A.C."/>
        </authorList>
    </citation>
    <scope>NUCLEOTIDE SEQUENCE [LARGE SCALE GENOMIC DNA]</scope>
    <source>
        <strain evidence="1 2">JCM 3332</strain>
    </source>
</reference>